<organism evidence="1 2">
    <name type="scientific">Rangifer tarandus platyrhynchus</name>
    <name type="common">Svalbard reindeer</name>
    <dbReference type="NCBI Taxonomy" id="3082113"/>
    <lineage>
        <taxon>Eukaryota</taxon>
        <taxon>Metazoa</taxon>
        <taxon>Chordata</taxon>
        <taxon>Craniata</taxon>
        <taxon>Vertebrata</taxon>
        <taxon>Euteleostomi</taxon>
        <taxon>Mammalia</taxon>
        <taxon>Eutheria</taxon>
        <taxon>Laurasiatheria</taxon>
        <taxon>Artiodactyla</taxon>
        <taxon>Ruminantia</taxon>
        <taxon>Pecora</taxon>
        <taxon>Cervidae</taxon>
        <taxon>Odocoileinae</taxon>
        <taxon>Rangifer</taxon>
    </lineage>
</organism>
<dbReference type="EMBL" id="OX596114">
    <property type="protein sequence ID" value="CAI9707552.1"/>
    <property type="molecule type" value="Genomic_DNA"/>
</dbReference>
<name>A0ACB0F384_RANTA</name>
<gene>
    <name evidence="1" type="ORF">MRATA1EN3_LOCUS18765</name>
</gene>
<accession>A0ACB0F384</accession>
<evidence type="ECO:0000313" key="1">
    <source>
        <dbReference type="EMBL" id="CAI9707552.1"/>
    </source>
</evidence>
<sequence length="119" mass="12908">MEGGGEGSVRPDPEPLGFIYWERRLIPLRPAEGRAQLGWTGREAEHRADVSLRPGALHALSWEPPSPGPVQAGAHRQLRFPEGKAGMLGERTSPPVMHELVAFVASRSEAQAARLQACP</sequence>
<reference evidence="1" key="1">
    <citation type="submission" date="2023-05" db="EMBL/GenBank/DDBJ databases">
        <authorList>
            <consortium name="ELIXIR-Norway"/>
        </authorList>
    </citation>
    <scope>NUCLEOTIDE SEQUENCE</scope>
</reference>
<dbReference type="Proteomes" id="UP001162501">
    <property type="component" value="Chromosome 30"/>
</dbReference>
<evidence type="ECO:0000313" key="2">
    <source>
        <dbReference type="Proteomes" id="UP001162501"/>
    </source>
</evidence>
<proteinExistence type="predicted"/>
<protein>
    <submittedName>
        <fullName evidence="1">Uncharacterized protein</fullName>
    </submittedName>
</protein>